<sequence>MDQYTVFMCLRDITPEMKQICEQKEICIIETYDKPDVHTYNNIAKELLKHKNIFISNIQMFITKKLDFHLNYEIQSRLYIQKPYYFLILDKPIDEYYNDEKLQIKRIQASTLSLSKFSDEPLDKLIPKNIIIPNTADMERVKAIAPCFYDYHIQDLLPILYDILQEIRLKNYKSKHIKSWPISFDKSFDSIDDNNKYRLLRKVEEKYHDFDDIIFRTSSQMKSSFSESYKSKLYAGGTPDLLHLKHPEIKDGKFRFRIIVQQEGKKSDYFESAGGFFVLWN</sequence>
<accession>A0A1V0SKG4</accession>
<proteinExistence type="predicted"/>
<protein>
    <submittedName>
        <fullName evidence="1">Uncharacterized protein</fullName>
    </submittedName>
</protein>
<gene>
    <name evidence="1" type="ORF">Klosneuvirus_3_243</name>
</gene>
<organism evidence="1">
    <name type="scientific">Klosneuvirus KNV1</name>
    <dbReference type="NCBI Taxonomy" id="1977640"/>
    <lineage>
        <taxon>Viruses</taxon>
        <taxon>Varidnaviria</taxon>
        <taxon>Bamfordvirae</taxon>
        <taxon>Nucleocytoviricota</taxon>
        <taxon>Megaviricetes</taxon>
        <taxon>Imitervirales</taxon>
        <taxon>Mimiviridae</taxon>
        <taxon>Klosneuvirinae</taxon>
        <taxon>Klosneuvirus</taxon>
    </lineage>
</organism>
<reference evidence="1" key="1">
    <citation type="journal article" date="2017" name="Science">
        <title>Giant viruses with an expanded complement of translation system components.</title>
        <authorList>
            <person name="Schulz F."/>
            <person name="Yutin N."/>
            <person name="Ivanova N.N."/>
            <person name="Ortega D.R."/>
            <person name="Lee T.K."/>
            <person name="Vierheilig J."/>
            <person name="Daims H."/>
            <person name="Horn M."/>
            <person name="Wagner M."/>
            <person name="Jensen G.J."/>
            <person name="Kyrpides N.C."/>
            <person name="Koonin E.V."/>
            <person name="Woyke T."/>
        </authorList>
    </citation>
    <scope>NUCLEOTIDE SEQUENCE</scope>
    <source>
        <strain evidence="1">KNV1</strain>
    </source>
</reference>
<name>A0A1V0SKG4_9VIRU</name>
<dbReference type="EMBL" id="KY684110">
    <property type="protein sequence ID" value="ARF12108.1"/>
    <property type="molecule type" value="Genomic_DNA"/>
</dbReference>
<evidence type="ECO:0000313" key="1">
    <source>
        <dbReference type="EMBL" id="ARF12108.1"/>
    </source>
</evidence>